<organism evidence="1 2">
    <name type="scientific">Lentinula aff. lateritia</name>
    <dbReference type="NCBI Taxonomy" id="2804960"/>
    <lineage>
        <taxon>Eukaryota</taxon>
        <taxon>Fungi</taxon>
        <taxon>Dikarya</taxon>
        <taxon>Basidiomycota</taxon>
        <taxon>Agaricomycotina</taxon>
        <taxon>Agaricomycetes</taxon>
        <taxon>Agaricomycetidae</taxon>
        <taxon>Agaricales</taxon>
        <taxon>Marasmiineae</taxon>
        <taxon>Omphalotaceae</taxon>
        <taxon>Lentinula</taxon>
    </lineage>
</organism>
<evidence type="ECO:0000313" key="1">
    <source>
        <dbReference type="EMBL" id="KAJ3815783.1"/>
    </source>
</evidence>
<dbReference type="EMBL" id="MU794946">
    <property type="protein sequence ID" value="KAJ3815783.1"/>
    <property type="molecule type" value="Genomic_DNA"/>
</dbReference>
<sequence>MAGLPPRPAFTPDRRSSPPQRRRDDRTYSERDGYRRDRDRDYDRGRRTPPRWDDRDRERDKWGPPSSGYRDLSRERGRLRGPPPRSPPRSPPRPPYDRDRDRYPPGNRYRSPPRHRLSPNPPPYRGRRFSRSRSPLRSPRRFTPSPPPRRHARPVSPMRGPGPSRFRSRSPKYPPPKRIKLGSHSIGSPPPAPPSTRSPERIRYRSQSRDSRYRHSRAPSRDQRRHSPDLPAERRPLRDPDSPRDEGEIREYDTPDRDKPSSQNQRAPSLARETPSTLPVPEEPEEPKTSLSSAKAVPPPTLAKNIVENDVKPNVIPADAPASTALPPSSLPIAPQVLPQQSIRSTSPPKHPRNWSESRPTESSLFIPPSIRRGRGRGSGSPYRGGTYRGGGPPDAPRAPRNRGPSQQSTGPDNSEETTVAPSGVNVPSPADTSNPKAETPPIHPSVEPEESIEQLLKWVNEELIVTDIMQEERRIMDRSKVLRDEYLAAHQYTHQLMMDHYKITNEAHRALHEYEMVNQELKHLQLRRQVLNKQQELARLGLLGMDYEPDGNSISTPGR</sequence>
<comment type="caution">
    <text evidence="1">The sequence shown here is derived from an EMBL/GenBank/DDBJ whole genome shotgun (WGS) entry which is preliminary data.</text>
</comment>
<name>A0ACC1UFJ1_9AGAR</name>
<gene>
    <name evidence="1" type="ORF">F5876DRAFT_71795</name>
</gene>
<proteinExistence type="predicted"/>
<reference evidence="1" key="1">
    <citation type="submission" date="2022-09" db="EMBL/GenBank/DDBJ databases">
        <title>A Global Phylogenomic Analysis of the Shiitake Genus Lentinula.</title>
        <authorList>
            <consortium name="DOE Joint Genome Institute"/>
            <person name="Sierra-Patev S."/>
            <person name="Min B."/>
            <person name="Naranjo-Ortiz M."/>
            <person name="Looney B."/>
            <person name="Konkel Z."/>
            <person name="Slot J.C."/>
            <person name="Sakamoto Y."/>
            <person name="Steenwyk J.L."/>
            <person name="Rokas A."/>
            <person name="Carro J."/>
            <person name="Camarero S."/>
            <person name="Ferreira P."/>
            <person name="Molpeceres G."/>
            <person name="Ruiz-Duenas F.J."/>
            <person name="Serrano A."/>
            <person name="Henrissat B."/>
            <person name="Drula E."/>
            <person name="Hughes K.W."/>
            <person name="Mata J.L."/>
            <person name="Ishikawa N.K."/>
            <person name="Vargas-Isla R."/>
            <person name="Ushijima S."/>
            <person name="Smith C.A."/>
            <person name="Ahrendt S."/>
            <person name="Andreopoulos W."/>
            <person name="He G."/>
            <person name="Labutti K."/>
            <person name="Lipzen A."/>
            <person name="Ng V."/>
            <person name="Riley R."/>
            <person name="Sandor L."/>
            <person name="Barry K."/>
            <person name="Martinez A.T."/>
            <person name="Xiao Y."/>
            <person name="Gibbons J.G."/>
            <person name="Terashima K."/>
            <person name="Grigoriev I.V."/>
            <person name="Hibbett D.S."/>
        </authorList>
    </citation>
    <scope>NUCLEOTIDE SEQUENCE</scope>
    <source>
        <strain evidence="1">TMI1499</strain>
    </source>
</reference>
<keyword evidence="2" id="KW-1185">Reference proteome</keyword>
<protein>
    <submittedName>
        <fullName evidence="1">Uncharacterized protein</fullName>
    </submittedName>
</protein>
<evidence type="ECO:0000313" key="2">
    <source>
        <dbReference type="Proteomes" id="UP001163835"/>
    </source>
</evidence>
<accession>A0ACC1UFJ1</accession>
<dbReference type="Proteomes" id="UP001163835">
    <property type="component" value="Unassembled WGS sequence"/>
</dbReference>